<reference evidence="1" key="1">
    <citation type="journal article" date="2014" name="Front. Microbiol.">
        <title>High frequency of phylogenetically diverse reductive dehalogenase-homologous genes in deep subseafloor sedimentary metagenomes.</title>
        <authorList>
            <person name="Kawai M."/>
            <person name="Futagami T."/>
            <person name="Toyoda A."/>
            <person name="Takaki Y."/>
            <person name="Nishi S."/>
            <person name="Hori S."/>
            <person name="Arai W."/>
            <person name="Tsubouchi T."/>
            <person name="Morono Y."/>
            <person name="Uchiyama I."/>
            <person name="Ito T."/>
            <person name="Fujiyama A."/>
            <person name="Inagaki F."/>
            <person name="Takami H."/>
        </authorList>
    </citation>
    <scope>NUCLEOTIDE SEQUENCE</scope>
    <source>
        <strain evidence="1">Expedition CK06-06</strain>
    </source>
</reference>
<name>X1NPF5_9ZZZZ</name>
<dbReference type="AlphaFoldDB" id="X1NPF5"/>
<dbReference type="GO" id="GO:0003700">
    <property type="term" value="F:DNA-binding transcription factor activity"/>
    <property type="evidence" value="ECO:0007669"/>
    <property type="project" value="InterPro"/>
</dbReference>
<dbReference type="NCBIfam" id="TIGR02937">
    <property type="entry name" value="sigma70-ECF"/>
    <property type="match status" value="1"/>
</dbReference>
<feature type="non-terminal residue" evidence="1">
    <location>
        <position position="89"/>
    </location>
</feature>
<dbReference type="InterPro" id="IPR014284">
    <property type="entry name" value="RNA_pol_sigma-70_dom"/>
</dbReference>
<evidence type="ECO:0000313" key="1">
    <source>
        <dbReference type="EMBL" id="GAI20544.1"/>
    </source>
</evidence>
<sequence>MALCCSAFTAPWLFRIARNQVVDYLRKKAKQATAPLDESLASSDSNPELAAEQKLNIEQLVSATKRLTAAQREAISLRFTSELPIAQVA</sequence>
<dbReference type="InterPro" id="IPR013324">
    <property type="entry name" value="RNA_pol_sigma_r3/r4-like"/>
</dbReference>
<proteinExistence type="predicted"/>
<accession>X1NPF5</accession>
<organism evidence="1">
    <name type="scientific">marine sediment metagenome</name>
    <dbReference type="NCBI Taxonomy" id="412755"/>
    <lineage>
        <taxon>unclassified sequences</taxon>
        <taxon>metagenomes</taxon>
        <taxon>ecological metagenomes</taxon>
    </lineage>
</organism>
<dbReference type="SUPFAM" id="SSF88659">
    <property type="entry name" value="Sigma3 and sigma4 domains of RNA polymerase sigma factors"/>
    <property type="match status" value="1"/>
</dbReference>
<dbReference type="InterPro" id="IPR013325">
    <property type="entry name" value="RNA_pol_sigma_r2"/>
</dbReference>
<dbReference type="EMBL" id="BARV01015876">
    <property type="protein sequence ID" value="GAI20544.1"/>
    <property type="molecule type" value="Genomic_DNA"/>
</dbReference>
<protein>
    <submittedName>
        <fullName evidence="1">Uncharacterized protein</fullName>
    </submittedName>
</protein>
<dbReference type="SUPFAM" id="SSF88946">
    <property type="entry name" value="Sigma2 domain of RNA polymerase sigma factors"/>
    <property type="match status" value="1"/>
</dbReference>
<gene>
    <name evidence="1" type="ORF">S06H3_27376</name>
</gene>
<dbReference type="GO" id="GO:0006352">
    <property type="term" value="P:DNA-templated transcription initiation"/>
    <property type="evidence" value="ECO:0007669"/>
    <property type="project" value="InterPro"/>
</dbReference>
<comment type="caution">
    <text evidence="1">The sequence shown here is derived from an EMBL/GenBank/DDBJ whole genome shotgun (WGS) entry which is preliminary data.</text>
</comment>
<dbReference type="Gene3D" id="1.10.1740.10">
    <property type="match status" value="1"/>
</dbReference>